<dbReference type="OrthoDB" id="214372at2157"/>
<feature type="transmembrane region" description="Helical" evidence="1">
    <location>
        <begin position="47"/>
        <end position="68"/>
    </location>
</feature>
<keyword evidence="3" id="KW-1185">Reference proteome</keyword>
<dbReference type="STRING" id="553469.SAMN04487947_2813"/>
<name>A0A1I6I3D9_9EURY</name>
<sequence length="71" mass="7375">MPLPGAAVVRRNVAVGAVCATVLVVSAELLVPAVLGGPRGETTQYGLYLVTFSLWMTWFVLTGVDVLAAGE</sequence>
<gene>
    <name evidence="2" type="ORF">SAMN04487947_2813</name>
</gene>
<proteinExistence type="predicted"/>
<keyword evidence="1" id="KW-0472">Membrane</keyword>
<organism evidence="2 3">
    <name type="scientific">Halogeometricum rufum</name>
    <dbReference type="NCBI Taxonomy" id="553469"/>
    <lineage>
        <taxon>Archaea</taxon>
        <taxon>Methanobacteriati</taxon>
        <taxon>Methanobacteriota</taxon>
        <taxon>Stenosarchaea group</taxon>
        <taxon>Halobacteria</taxon>
        <taxon>Halobacteriales</taxon>
        <taxon>Haloferacaceae</taxon>
        <taxon>Halogeometricum</taxon>
    </lineage>
</organism>
<dbReference type="Proteomes" id="UP000198531">
    <property type="component" value="Unassembled WGS sequence"/>
</dbReference>
<evidence type="ECO:0000256" key="1">
    <source>
        <dbReference type="SAM" id="Phobius"/>
    </source>
</evidence>
<protein>
    <submittedName>
        <fullName evidence="2">Uncharacterized protein</fullName>
    </submittedName>
</protein>
<accession>A0A1I6I3D9</accession>
<reference evidence="3" key="1">
    <citation type="submission" date="2016-10" db="EMBL/GenBank/DDBJ databases">
        <authorList>
            <person name="Varghese N."/>
            <person name="Submissions S."/>
        </authorList>
    </citation>
    <scope>NUCLEOTIDE SEQUENCE [LARGE SCALE GENOMIC DNA]</scope>
    <source>
        <strain evidence="3">CGMCC 1.7736</strain>
    </source>
</reference>
<dbReference type="AlphaFoldDB" id="A0A1I6I3D9"/>
<dbReference type="EMBL" id="FOYT01000002">
    <property type="protein sequence ID" value="SFR61227.1"/>
    <property type="molecule type" value="Genomic_DNA"/>
</dbReference>
<dbReference type="RefSeq" id="WP_089808629.1">
    <property type="nucleotide sequence ID" value="NZ_FOYT01000002.1"/>
</dbReference>
<keyword evidence="1" id="KW-1133">Transmembrane helix</keyword>
<evidence type="ECO:0000313" key="3">
    <source>
        <dbReference type="Proteomes" id="UP000198531"/>
    </source>
</evidence>
<evidence type="ECO:0000313" key="2">
    <source>
        <dbReference type="EMBL" id="SFR61227.1"/>
    </source>
</evidence>
<feature type="transmembrane region" description="Helical" evidence="1">
    <location>
        <begin position="12"/>
        <end position="35"/>
    </location>
</feature>
<keyword evidence="1" id="KW-0812">Transmembrane</keyword>